<accession>A0A937W5C2</accession>
<evidence type="ECO:0000313" key="3">
    <source>
        <dbReference type="Proteomes" id="UP000712673"/>
    </source>
</evidence>
<feature type="region of interest" description="Disordered" evidence="1">
    <location>
        <begin position="44"/>
        <end position="65"/>
    </location>
</feature>
<name>A0A937W5C2_UNCTE</name>
<comment type="caution">
    <text evidence="2">The sequence shown here is derived from an EMBL/GenBank/DDBJ whole genome shotgun (WGS) entry which is preliminary data.</text>
</comment>
<sequence>MAYAIWSKPYRSTTWVFSGLQLDSEKLAEQTFAMYHLAPGETLQLRDPDGRVMDERRDNSRPHPA</sequence>
<evidence type="ECO:0000313" key="2">
    <source>
        <dbReference type="EMBL" id="MBM3225995.1"/>
    </source>
</evidence>
<dbReference type="EMBL" id="VGLS01000751">
    <property type="protein sequence ID" value="MBM3225995.1"/>
    <property type="molecule type" value="Genomic_DNA"/>
</dbReference>
<organism evidence="2 3">
    <name type="scientific">Tectimicrobiota bacterium</name>
    <dbReference type="NCBI Taxonomy" id="2528274"/>
    <lineage>
        <taxon>Bacteria</taxon>
        <taxon>Pseudomonadati</taxon>
        <taxon>Nitrospinota/Tectimicrobiota group</taxon>
        <taxon>Candidatus Tectimicrobiota</taxon>
    </lineage>
</organism>
<proteinExistence type="predicted"/>
<dbReference type="AlphaFoldDB" id="A0A937W5C2"/>
<dbReference type="Proteomes" id="UP000712673">
    <property type="component" value="Unassembled WGS sequence"/>
</dbReference>
<evidence type="ECO:0000256" key="1">
    <source>
        <dbReference type="SAM" id="MobiDB-lite"/>
    </source>
</evidence>
<reference evidence="2" key="1">
    <citation type="submission" date="2019-03" db="EMBL/GenBank/DDBJ databases">
        <title>Lake Tanganyika Metagenome-Assembled Genomes (MAGs).</title>
        <authorList>
            <person name="Tran P."/>
        </authorList>
    </citation>
    <scope>NUCLEOTIDE SEQUENCE</scope>
    <source>
        <strain evidence="2">K_DeepCast_65m_m2_066</strain>
    </source>
</reference>
<gene>
    <name evidence="2" type="ORF">FJZ47_19665</name>
</gene>
<protein>
    <submittedName>
        <fullName evidence="2">Uncharacterized protein</fullName>
    </submittedName>
</protein>